<feature type="transmembrane region" description="Helical" evidence="3">
    <location>
        <begin position="88"/>
        <end position="108"/>
    </location>
</feature>
<reference evidence="4" key="1">
    <citation type="submission" date="2021-01" db="EMBL/GenBank/DDBJ databases">
        <authorList>
            <person name="Corre E."/>
            <person name="Pelletier E."/>
            <person name="Niang G."/>
            <person name="Scheremetjew M."/>
            <person name="Finn R."/>
            <person name="Kale V."/>
            <person name="Holt S."/>
            <person name="Cochrane G."/>
            <person name="Meng A."/>
            <person name="Brown T."/>
            <person name="Cohen L."/>
        </authorList>
    </citation>
    <scope>NUCLEOTIDE SEQUENCE</scope>
    <source>
        <strain evidence="4">RCC3387</strain>
    </source>
</reference>
<keyword evidence="1" id="KW-0175">Coiled coil</keyword>
<feature type="transmembrane region" description="Helical" evidence="3">
    <location>
        <begin position="242"/>
        <end position="262"/>
    </location>
</feature>
<gene>
    <name evidence="4" type="ORF">BRAN1462_LOCUS38561</name>
</gene>
<sequence length="475" mass="52465">MYSWKAISATISIFSAVLIFQGFNGLVEAYILEGAGETEELVISFVHMFLWFISLQVVLAIICGVLPVKGFDPHKENLAIMESRLKTFAILLGHITGFAAINAFAVLQQQVPRNLMATFLVAPVAWVFIYAMGRATDATRERVVLLDNNTKDPHEELWDDETEETENDVAGLAVSFCFVQSVRFIIGGHLPDAEGKESGADEASHTEFQAMCLFVLGVVLAVLEGLRVVYAKIPFRRLDPQMKNIMAMTFSWCVFFGTDWFLSDKLFHQEQGMMKQVTLALSVTVMALLLIFLLEQIQDFKHLDAQLDKAIRAIVNSIGILIGVAWEKAFDVAVAEITETVKVLPGPLTKIILSICLAGLVVPAWYRHILPNIQQFEAEEEGEAGGEREGGEEQAAPALERGASLKEPLLNGTNSDEFTQLKATIEDYRRTVAQLMQDAARADELERKNVELEGSLQAISAELGELGKIAGKLTV</sequence>
<evidence type="ECO:0000313" key="4">
    <source>
        <dbReference type="EMBL" id="CAD9602827.1"/>
    </source>
</evidence>
<accession>A0A7S2PJ69</accession>
<evidence type="ECO:0000256" key="2">
    <source>
        <dbReference type="SAM" id="MobiDB-lite"/>
    </source>
</evidence>
<evidence type="ECO:0000256" key="3">
    <source>
        <dbReference type="SAM" id="Phobius"/>
    </source>
</evidence>
<name>A0A7S2PJ69_9DINO</name>
<dbReference type="EMBL" id="HBGW01060508">
    <property type="protein sequence ID" value="CAD9602827.1"/>
    <property type="molecule type" value="Transcribed_RNA"/>
</dbReference>
<keyword evidence="3" id="KW-0472">Membrane</keyword>
<keyword evidence="3" id="KW-0812">Transmembrane</keyword>
<feature type="coiled-coil region" evidence="1">
    <location>
        <begin position="418"/>
        <end position="462"/>
    </location>
</feature>
<feature type="region of interest" description="Disordered" evidence="2">
    <location>
        <begin position="378"/>
        <end position="398"/>
    </location>
</feature>
<feature type="transmembrane region" description="Helical" evidence="3">
    <location>
        <begin position="277"/>
        <end position="297"/>
    </location>
</feature>
<evidence type="ECO:0000256" key="1">
    <source>
        <dbReference type="SAM" id="Coils"/>
    </source>
</evidence>
<proteinExistence type="predicted"/>
<feature type="transmembrane region" description="Helical" evidence="3">
    <location>
        <begin position="208"/>
        <end position="230"/>
    </location>
</feature>
<keyword evidence="3" id="KW-1133">Transmembrane helix</keyword>
<protein>
    <submittedName>
        <fullName evidence="4">Uncharacterized protein</fullName>
    </submittedName>
</protein>
<feature type="transmembrane region" description="Helical" evidence="3">
    <location>
        <begin position="114"/>
        <end position="132"/>
    </location>
</feature>
<dbReference type="AlphaFoldDB" id="A0A7S2PJ69"/>
<organism evidence="4">
    <name type="scientific">Zooxanthella nutricula</name>
    <dbReference type="NCBI Taxonomy" id="1333877"/>
    <lineage>
        <taxon>Eukaryota</taxon>
        <taxon>Sar</taxon>
        <taxon>Alveolata</taxon>
        <taxon>Dinophyceae</taxon>
        <taxon>Peridiniales</taxon>
        <taxon>Peridiniales incertae sedis</taxon>
        <taxon>Zooxanthella</taxon>
    </lineage>
</organism>
<feature type="transmembrane region" description="Helical" evidence="3">
    <location>
        <begin position="45"/>
        <end position="68"/>
    </location>
</feature>